<name>A0ACC2VYC7_9TREE</name>
<dbReference type="Proteomes" id="UP001227268">
    <property type="component" value="Unassembled WGS sequence"/>
</dbReference>
<dbReference type="EMBL" id="JASBWT010000006">
    <property type="protein sequence ID" value="KAJ9103872.1"/>
    <property type="molecule type" value="Genomic_DNA"/>
</dbReference>
<reference evidence="1" key="1">
    <citation type="submission" date="2023-04" db="EMBL/GenBank/DDBJ databases">
        <title>Draft Genome sequencing of Naganishia species isolated from polar environments using Oxford Nanopore Technology.</title>
        <authorList>
            <person name="Leo P."/>
            <person name="Venkateswaran K."/>
        </authorList>
    </citation>
    <scope>NUCLEOTIDE SEQUENCE</scope>
    <source>
        <strain evidence="1">MNA-CCFEE 5423</strain>
    </source>
</reference>
<evidence type="ECO:0000313" key="1">
    <source>
        <dbReference type="EMBL" id="KAJ9103872.1"/>
    </source>
</evidence>
<accession>A0ACC2VYC7</accession>
<sequence>MSTPADRQKGFVVDATPRFELAAPTRQGSDELIATESTCPVPFNAQLPPPVPMSRWQDYSSSTCLRPDFHMSTSRSSEASPFGDKARHDRQDHVRQAGDATLDLQRTMSMPSALSDFPALSLRPVYQPATPSNIFSLESPFSFMPTSSEQSPIDDSPHRASVSLPSSSGGLDALLNPPRAASSSLTHPKHAIPYYESGRSHVFQNTGERVPGSADPYPRRASSPDTAARRSPISPYPFTFMPLIGTGTSYSAVPLSNVDPKKARIEAEKGRREELRERFASLRDALPMEGQKASKINILDRAVLQEQEIQLSALRHELEDKK</sequence>
<organism evidence="1 2">
    <name type="scientific">Naganishia friedmannii</name>
    <dbReference type="NCBI Taxonomy" id="89922"/>
    <lineage>
        <taxon>Eukaryota</taxon>
        <taxon>Fungi</taxon>
        <taxon>Dikarya</taxon>
        <taxon>Basidiomycota</taxon>
        <taxon>Agaricomycotina</taxon>
        <taxon>Tremellomycetes</taxon>
        <taxon>Filobasidiales</taxon>
        <taxon>Filobasidiaceae</taxon>
        <taxon>Naganishia</taxon>
    </lineage>
</organism>
<keyword evidence="2" id="KW-1185">Reference proteome</keyword>
<gene>
    <name evidence="1" type="ORF">QFC21_002334</name>
</gene>
<evidence type="ECO:0000313" key="2">
    <source>
        <dbReference type="Proteomes" id="UP001227268"/>
    </source>
</evidence>
<comment type="caution">
    <text evidence="1">The sequence shown here is derived from an EMBL/GenBank/DDBJ whole genome shotgun (WGS) entry which is preliminary data.</text>
</comment>
<proteinExistence type="predicted"/>
<protein>
    <submittedName>
        <fullName evidence="1">Uncharacterized protein</fullName>
    </submittedName>
</protein>